<keyword evidence="2" id="KW-1185">Reference proteome</keyword>
<sequence length="256" mass="27631">MTLIAALPMYDWPELRAETDAVWAGMRVRFLAQGIDAPERLVRRNADMPPVPGGIRDEAGSVIAPDPATLDPFSLDLAVLWRHPNLLVSQTCWGPMELGLEDHVEVIGQGNYDGITGGAGAFYSSALIARIGEGGGDVAPSEEGEAILPLGFFSQKRLAFNEHRSLSGYLSLKRDLQAAGQGLDMFRELVETGSHRASVIAVAHGDADIAAIDCKSWMIAQRYEPAAAGLHVVGWTARRRGLPFIRAKGMDIKLAM</sequence>
<dbReference type="Pfam" id="PF12974">
    <property type="entry name" value="Phosphonate-bd"/>
    <property type="match status" value="1"/>
</dbReference>
<dbReference type="AlphaFoldDB" id="A0A9W5B527"/>
<dbReference type="PANTHER" id="PTHR35841">
    <property type="entry name" value="PHOSPHONATES-BINDING PERIPLASMIC PROTEIN"/>
    <property type="match status" value="1"/>
</dbReference>
<dbReference type="Proteomes" id="UP000191933">
    <property type="component" value="Unassembled WGS sequence"/>
</dbReference>
<evidence type="ECO:0000313" key="2">
    <source>
        <dbReference type="Proteomes" id="UP000191933"/>
    </source>
</evidence>
<organism evidence="1 2">
    <name type="scientific">Agrobacterium genomosp. 2 str. CFBP 5494</name>
    <dbReference type="NCBI Taxonomy" id="1183436"/>
    <lineage>
        <taxon>Bacteria</taxon>
        <taxon>Pseudomonadati</taxon>
        <taxon>Pseudomonadota</taxon>
        <taxon>Alphaproteobacteria</taxon>
        <taxon>Hyphomicrobiales</taxon>
        <taxon>Rhizobiaceae</taxon>
        <taxon>Rhizobium/Agrobacterium group</taxon>
        <taxon>Agrobacterium</taxon>
        <taxon>Agrobacterium tumefaciens complex</taxon>
    </lineage>
</organism>
<dbReference type="EMBL" id="FBVY01000035">
    <property type="protein sequence ID" value="CUW98878.1"/>
    <property type="molecule type" value="Genomic_DNA"/>
</dbReference>
<evidence type="ECO:0000313" key="1">
    <source>
        <dbReference type="EMBL" id="CUW98878.1"/>
    </source>
</evidence>
<comment type="caution">
    <text evidence="1">The sequence shown here is derived from an EMBL/GenBank/DDBJ whole genome shotgun (WGS) entry which is preliminary data.</text>
</comment>
<dbReference type="PANTHER" id="PTHR35841:SF1">
    <property type="entry name" value="PHOSPHONATES-BINDING PERIPLASMIC PROTEIN"/>
    <property type="match status" value="1"/>
</dbReference>
<dbReference type="Gene3D" id="3.40.190.10">
    <property type="entry name" value="Periplasmic binding protein-like II"/>
    <property type="match status" value="1"/>
</dbReference>
<accession>A0A9W5B527</accession>
<reference evidence="1 2" key="1">
    <citation type="submission" date="2016-01" db="EMBL/GenBank/DDBJ databases">
        <authorList>
            <person name="Regsiter A."/>
            <person name="william w."/>
        </authorList>
    </citation>
    <scope>NUCLEOTIDE SEQUENCE [LARGE SCALE GENOMIC DNA]</scope>
    <source>
        <strain evidence="1 2">CFBP 5494</strain>
    </source>
</reference>
<proteinExistence type="predicted"/>
<name>A0A9W5B527_9HYPH</name>
<gene>
    <name evidence="1" type="ORF">AGR2A_Lc60162</name>
</gene>
<protein>
    <submittedName>
        <fullName evidence="1">ABC-type phosphate/phosphonate transport system, periplasmic component</fullName>
    </submittedName>
</protein>